<comment type="caution">
    <text evidence="8">The sequence shown here is derived from an EMBL/GenBank/DDBJ whole genome shotgun (WGS) entry which is preliminary data.</text>
</comment>
<keyword evidence="3" id="KW-0963">Cytoplasm</keyword>
<evidence type="ECO:0000256" key="1">
    <source>
        <dbReference type="ARBA" id="ARBA00004245"/>
    </source>
</evidence>
<protein>
    <submittedName>
        <fullName evidence="8">CKP2L protein</fullName>
    </submittedName>
</protein>
<keyword evidence="4" id="KW-0597">Phosphoprotein</keyword>
<dbReference type="OrthoDB" id="6288182at2759"/>
<dbReference type="GO" id="GO:0005813">
    <property type="term" value="C:centrosome"/>
    <property type="evidence" value="ECO:0007669"/>
    <property type="project" value="TreeGrafter"/>
</dbReference>
<feature type="region of interest" description="Disordered" evidence="6">
    <location>
        <begin position="166"/>
        <end position="196"/>
    </location>
</feature>
<feature type="domain" description="Cytoskeleton-associated protein 2 C-terminal" evidence="7">
    <location>
        <begin position="2"/>
        <end position="134"/>
    </location>
</feature>
<evidence type="ECO:0000256" key="3">
    <source>
        <dbReference type="ARBA" id="ARBA00022490"/>
    </source>
</evidence>
<dbReference type="InterPro" id="IPR052855">
    <property type="entry name" value="CKAP2-like"/>
</dbReference>
<dbReference type="EMBL" id="VXBN01010587">
    <property type="protein sequence ID" value="NWR06957.1"/>
    <property type="molecule type" value="Genomic_DNA"/>
</dbReference>
<feature type="non-terminal residue" evidence="8">
    <location>
        <position position="278"/>
    </location>
</feature>
<accession>A0A7K4U9W0</accession>
<name>A0A7K4U9W0_9SYLV</name>
<comment type="similarity">
    <text evidence="2">Belongs to the CKAP2 family.</text>
</comment>
<proteinExistence type="inferred from homology"/>
<evidence type="ECO:0000256" key="5">
    <source>
        <dbReference type="ARBA" id="ARBA00023212"/>
    </source>
</evidence>
<gene>
    <name evidence="8" type="primary">Ckap2l</name>
    <name evidence="8" type="ORF">SINWEB_R11962</name>
</gene>
<keyword evidence="9" id="KW-1185">Reference proteome</keyword>
<keyword evidence="5" id="KW-0206">Cytoskeleton</keyword>
<evidence type="ECO:0000313" key="8">
    <source>
        <dbReference type="EMBL" id="NWR06957.1"/>
    </source>
</evidence>
<organism evidence="8 9">
    <name type="scientific">Sinosuthora webbiana</name>
    <dbReference type="NCBI Taxonomy" id="337173"/>
    <lineage>
        <taxon>Eukaryota</taxon>
        <taxon>Metazoa</taxon>
        <taxon>Chordata</taxon>
        <taxon>Craniata</taxon>
        <taxon>Vertebrata</taxon>
        <taxon>Euteleostomi</taxon>
        <taxon>Archelosauria</taxon>
        <taxon>Archosauria</taxon>
        <taxon>Dinosauria</taxon>
        <taxon>Saurischia</taxon>
        <taxon>Theropoda</taxon>
        <taxon>Coelurosauria</taxon>
        <taxon>Aves</taxon>
        <taxon>Neognathae</taxon>
        <taxon>Neoaves</taxon>
        <taxon>Telluraves</taxon>
        <taxon>Australaves</taxon>
        <taxon>Passeriformes</taxon>
        <taxon>Sylvioidea</taxon>
        <taxon>Sylviidae</taxon>
        <taxon>Sinosuthora</taxon>
    </lineage>
</organism>
<feature type="domain" description="Cytoskeleton-associated protein 2 C-terminal" evidence="7">
    <location>
        <begin position="223"/>
        <end position="277"/>
    </location>
</feature>
<dbReference type="PANTHER" id="PTHR47078">
    <property type="entry name" value="CYTOSKELETON-ASSOCIATED PROTEIN 2-LIKE"/>
    <property type="match status" value="1"/>
</dbReference>
<reference evidence="8 9" key="1">
    <citation type="submission" date="2019-09" db="EMBL/GenBank/DDBJ databases">
        <title>Bird 10,000 Genomes (B10K) Project - Family phase.</title>
        <authorList>
            <person name="Zhang G."/>
        </authorList>
    </citation>
    <scope>NUCLEOTIDE SEQUENCE [LARGE SCALE GENOMIC DNA]</scope>
    <source>
        <strain evidence="8">B10K-DU-002-08</strain>
        <tissue evidence="8">Muscle</tissue>
    </source>
</reference>
<dbReference type="AlphaFoldDB" id="A0A7K4U9W0"/>
<dbReference type="GO" id="GO:0072686">
    <property type="term" value="C:mitotic spindle"/>
    <property type="evidence" value="ECO:0007669"/>
    <property type="project" value="TreeGrafter"/>
</dbReference>
<dbReference type="Pfam" id="PF15297">
    <property type="entry name" value="CKAP2_C"/>
    <property type="match status" value="2"/>
</dbReference>
<dbReference type="GO" id="GO:0005829">
    <property type="term" value="C:cytosol"/>
    <property type="evidence" value="ECO:0007669"/>
    <property type="project" value="TreeGrafter"/>
</dbReference>
<feature type="non-terminal residue" evidence="8">
    <location>
        <position position="1"/>
    </location>
</feature>
<comment type="subcellular location">
    <subcellularLocation>
        <location evidence="1">Cytoplasm</location>
        <location evidence="1">Cytoskeleton</location>
    </subcellularLocation>
</comment>
<evidence type="ECO:0000256" key="6">
    <source>
        <dbReference type="SAM" id="MobiDB-lite"/>
    </source>
</evidence>
<dbReference type="PANTHER" id="PTHR47078:SF1">
    <property type="entry name" value="CYTOSKELETON-ASSOCIATED PROTEIN 2-LIKE"/>
    <property type="match status" value="1"/>
</dbReference>
<dbReference type="Proteomes" id="UP000580691">
    <property type="component" value="Unassembled WGS sequence"/>
</dbReference>
<evidence type="ECO:0000313" key="9">
    <source>
        <dbReference type="Proteomes" id="UP000580691"/>
    </source>
</evidence>
<evidence type="ECO:0000256" key="2">
    <source>
        <dbReference type="ARBA" id="ARBA00009468"/>
    </source>
</evidence>
<evidence type="ECO:0000256" key="4">
    <source>
        <dbReference type="ARBA" id="ARBA00022553"/>
    </source>
</evidence>
<dbReference type="InterPro" id="IPR029197">
    <property type="entry name" value="CKAP2_C"/>
</dbReference>
<evidence type="ECO:0000259" key="7">
    <source>
        <dbReference type="Pfam" id="PF15297"/>
    </source>
</evidence>
<sequence>RKQLEEWLASKGKKYKRPPMALLQKQAVKPSCRKVKAREKQENPEQHCQAKINNILTECLKLIEEGVHAEELMAVLSLVPQAEKFAKFWICQAKLLARNGPFDVLQLYREAVSAGAEPVEELRETALNILKDAGQKLEGNLSIVGLTGAWAGGGSLVLPARRQHGEKVEEPIPWEPRTPSPGEKQPTASTPGLVGRPVSSLPLSVKLRVTSASRGREFLEGLELKFLTPVRRSVRIERARSHYPQMLKDHDPVVSSLSEILHAEEETCFFFQKNMALP</sequence>